<proteinExistence type="predicted"/>
<keyword evidence="2" id="KW-1185">Reference proteome</keyword>
<reference evidence="1" key="2">
    <citation type="journal article" date="2023" name="IMA Fungus">
        <title>Comparative genomic study of the Penicillium genus elucidates a diverse pangenome and 15 lateral gene transfer events.</title>
        <authorList>
            <person name="Petersen C."/>
            <person name="Sorensen T."/>
            <person name="Nielsen M.R."/>
            <person name="Sondergaard T.E."/>
            <person name="Sorensen J.L."/>
            <person name="Fitzpatrick D.A."/>
            <person name="Frisvad J.C."/>
            <person name="Nielsen K.L."/>
        </authorList>
    </citation>
    <scope>NUCLEOTIDE SEQUENCE</scope>
    <source>
        <strain evidence="1">IBT 29864</strain>
    </source>
</reference>
<evidence type="ECO:0000313" key="2">
    <source>
        <dbReference type="Proteomes" id="UP001147782"/>
    </source>
</evidence>
<reference evidence="1" key="1">
    <citation type="submission" date="2022-11" db="EMBL/GenBank/DDBJ databases">
        <authorList>
            <person name="Petersen C."/>
        </authorList>
    </citation>
    <scope>NUCLEOTIDE SEQUENCE</scope>
    <source>
        <strain evidence="1">IBT 29864</strain>
    </source>
</reference>
<dbReference type="GeneID" id="81440020"/>
<dbReference type="Proteomes" id="UP001147782">
    <property type="component" value="Unassembled WGS sequence"/>
</dbReference>
<dbReference type="EMBL" id="JAPZBS010000007">
    <property type="protein sequence ID" value="KAJ5368162.1"/>
    <property type="molecule type" value="Genomic_DNA"/>
</dbReference>
<protein>
    <submittedName>
        <fullName evidence="1">Uncharacterized protein</fullName>
    </submittedName>
</protein>
<comment type="caution">
    <text evidence="1">The sequence shown here is derived from an EMBL/GenBank/DDBJ whole genome shotgun (WGS) entry which is preliminary data.</text>
</comment>
<name>A0A9W9RXM9_9EURO</name>
<accession>A0A9W9RXM9</accession>
<dbReference type="RefSeq" id="XP_056552904.1">
    <property type="nucleotide sequence ID" value="XM_056700841.1"/>
</dbReference>
<sequence length="90" mass="10690">MAELTRTLPASWYCNKPLYEMERKAVFLKDKELRSHLTPTGLLFSTIADDAPSFHEFFPELEALLGKVDFTRLPYRRSIRYEGRFNWKTM</sequence>
<organism evidence="1 2">
    <name type="scientific">Penicillium cataractarum</name>
    <dbReference type="NCBI Taxonomy" id="2100454"/>
    <lineage>
        <taxon>Eukaryota</taxon>
        <taxon>Fungi</taxon>
        <taxon>Dikarya</taxon>
        <taxon>Ascomycota</taxon>
        <taxon>Pezizomycotina</taxon>
        <taxon>Eurotiomycetes</taxon>
        <taxon>Eurotiomycetidae</taxon>
        <taxon>Eurotiales</taxon>
        <taxon>Aspergillaceae</taxon>
        <taxon>Penicillium</taxon>
    </lineage>
</organism>
<evidence type="ECO:0000313" key="1">
    <source>
        <dbReference type="EMBL" id="KAJ5368162.1"/>
    </source>
</evidence>
<gene>
    <name evidence="1" type="ORF">N7496_007922</name>
</gene>
<dbReference type="OrthoDB" id="426882at2759"/>
<dbReference type="AlphaFoldDB" id="A0A9W9RXM9"/>